<dbReference type="GO" id="GO:0000976">
    <property type="term" value="F:transcription cis-regulatory region binding"/>
    <property type="evidence" value="ECO:0007669"/>
    <property type="project" value="TreeGrafter"/>
</dbReference>
<dbReference type="CDD" id="cd00067">
    <property type="entry name" value="GAL4"/>
    <property type="match status" value="1"/>
</dbReference>
<gene>
    <name evidence="5" type="ORF">B0I35DRAFT_484340</name>
</gene>
<dbReference type="SUPFAM" id="SSF57701">
    <property type="entry name" value="Zn2/Cys6 DNA-binding domain"/>
    <property type="match status" value="1"/>
</dbReference>
<evidence type="ECO:0000313" key="6">
    <source>
        <dbReference type="Proteomes" id="UP000813444"/>
    </source>
</evidence>
<reference evidence="5" key="1">
    <citation type="journal article" date="2021" name="Nat. Commun.">
        <title>Genetic determinants of endophytism in the Arabidopsis root mycobiome.</title>
        <authorList>
            <person name="Mesny F."/>
            <person name="Miyauchi S."/>
            <person name="Thiergart T."/>
            <person name="Pickel B."/>
            <person name="Atanasova L."/>
            <person name="Karlsson M."/>
            <person name="Huettel B."/>
            <person name="Barry K.W."/>
            <person name="Haridas S."/>
            <person name="Chen C."/>
            <person name="Bauer D."/>
            <person name="Andreopoulos W."/>
            <person name="Pangilinan J."/>
            <person name="LaButti K."/>
            <person name="Riley R."/>
            <person name="Lipzen A."/>
            <person name="Clum A."/>
            <person name="Drula E."/>
            <person name="Henrissat B."/>
            <person name="Kohler A."/>
            <person name="Grigoriev I.V."/>
            <person name="Martin F.M."/>
            <person name="Hacquard S."/>
        </authorList>
    </citation>
    <scope>NUCLEOTIDE SEQUENCE</scope>
    <source>
        <strain evidence="5">MPI-CAGE-CH-0235</strain>
    </source>
</reference>
<evidence type="ECO:0000256" key="2">
    <source>
        <dbReference type="ARBA" id="ARBA00023242"/>
    </source>
</evidence>
<dbReference type="Gene3D" id="4.10.240.10">
    <property type="entry name" value="Zn(2)-C6 fungal-type DNA-binding domain"/>
    <property type="match status" value="1"/>
</dbReference>
<keyword evidence="2" id="KW-0539">Nucleus</keyword>
<dbReference type="AlphaFoldDB" id="A0A8K0SJG4"/>
<dbReference type="SMART" id="SM00066">
    <property type="entry name" value="GAL4"/>
    <property type="match status" value="1"/>
</dbReference>
<dbReference type="GO" id="GO:0008270">
    <property type="term" value="F:zinc ion binding"/>
    <property type="evidence" value="ECO:0007669"/>
    <property type="project" value="InterPro"/>
</dbReference>
<feature type="region of interest" description="Disordered" evidence="3">
    <location>
        <begin position="46"/>
        <end position="83"/>
    </location>
</feature>
<feature type="domain" description="Zn(2)-C6 fungal-type" evidence="4">
    <location>
        <begin position="9"/>
        <end position="37"/>
    </location>
</feature>
<proteinExistence type="predicted"/>
<evidence type="ECO:0000313" key="5">
    <source>
        <dbReference type="EMBL" id="KAH7304782.1"/>
    </source>
</evidence>
<dbReference type="PANTHER" id="PTHR37534">
    <property type="entry name" value="TRANSCRIPTIONAL ACTIVATOR PROTEIN UGA3"/>
    <property type="match status" value="1"/>
</dbReference>
<dbReference type="PROSITE" id="PS50048">
    <property type="entry name" value="ZN2_CY6_FUNGAL_2"/>
    <property type="match status" value="1"/>
</dbReference>
<evidence type="ECO:0000256" key="1">
    <source>
        <dbReference type="ARBA" id="ARBA00004123"/>
    </source>
</evidence>
<dbReference type="GO" id="GO:0000981">
    <property type="term" value="F:DNA-binding transcription factor activity, RNA polymerase II-specific"/>
    <property type="evidence" value="ECO:0007669"/>
    <property type="project" value="InterPro"/>
</dbReference>
<dbReference type="PANTHER" id="PTHR37534:SF7">
    <property type="entry name" value="TRANSCRIPTIONAL ACTIVATOR PROTEIN UGA3"/>
    <property type="match status" value="1"/>
</dbReference>
<comment type="caution">
    <text evidence="5">The sequence shown here is derived from an EMBL/GenBank/DDBJ whole genome shotgun (WGS) entry which is preliminary data.</text>
</comment>
<comment type="subcellular location">
    <subcellularLocation>
        <location evidence="1">Nucleus</location>
    </subcellularLocation>
</comment>
<dbReference type="GO" id="GO:0005634">
    <property type="term" value="C:nucleus"/>
    <property type="evidence" value="ECO:0007669"/>
    <property type="project" value="UniProtKB-SubCell"/>
</dbReference>
<accession>A0A8K0SJG4</accession>
<dbReference type="InterPro" id="IPR036864">
    <property type="entry name" value="Zn2-C6_fun-type_DNA-bd_sf"/>
</dbReference>
<organism evidence="5 6">
    <name type="scientific">Stachybotrys elegans</name>
    <dbReference type="NCBI Taxonomy" id="80388"/>
    <lineage>
        <taxon>Eukaryota</taxon>
        <taxon>Fungi</taxon>
        <taxon>Dikarya</taxon>
        <taxon>Ascomycota</taxon>
        <taxon>Pezizomycotina</taxon>
        <taxon>Sordariomycetes</taxon>
        <taxon>Hypocreomycetidae</taxon>
        <taxon>Hypocreales</taxon>
        <taxon>Stachybotryaceae</taxon>
        <taxon>Stachybotrys</taxon>
    </lineage>
</organism>
<name>A0A8K0SJG4_9HYPO</name>
<feature type="compositionally biased region" description="Polar residues" evidence="3">
    <location>
        <begin position="46"/>
        <end position="61"/>
    </location>
</feature>
<sequence>MQRRRLRGACLQCVRRKRKCDHKHPRCSQCVKNDQVCQPQTFKTSTPAVFSTSQPGTSPSAASEPLPTGSEPQPGPLLREAPVAHNLPPSATFFQGVLGDATDQSSHGEAHSNISPEPSGLAIVNYDIGLTTDESEQIELINSSPSSFQVPQIQIADGTFDSAIPFPFLSLPADNETSELDDSGQIILASNVADLPIITDPSDDGNPGGFHPIFATDRLYCPMPWPDDMLASPERRFLWQYFLSIAEADFLCLDWGDVGHFYGFQHPYITTLPHMALSNNALRASIFCFAASQYQLRHSEGSFERIKALTGSEAVMALSTQNTQVTDDNNLLSMISAATLLHYFGTERHDYLRFASRLVKLFLTRAQSGQGSLPSFPEVSLSEFRWSVISTLCSIRQPSPPLGDEICTMIEMRDSEIQQKYSTAFQRWISHPIYTFSPRLVNPLLRIGRLLERQLSQLGDPDIQLDDSWLTKVNEAEEMLLHARECDMNVSASALGSADPAAVLALNESMYAAGSILLYARINALPATAPFVRRQTQLVTTEIAKIPANSHVSFAIVFPLFVAGCEAIEQQMRDTIVELLREPKGITFNRGDLVGALQNIWAIRDLEPGLPWPYWVEKVEPQYRISCLM</sequence>
<dbReference type="OrthoDB" id="5229455at2759"/>
<dbReference type="EMBL" id="JAGPNK010000021">
    <property type="protein sequence ID" value="KAH7304782.1"/>
    <property type="molecule type" value="Genomic_DNA"/>
</dbReference>
<dbReference type="InterPro" id="IPR021858">
    <property type="entry name" value="Fun_TF"/>
</dbReference>
<dbReference type="InterPro" id="IPR001138">
    <property type="entry name" value="Zn2Cys6_DnaBD"/>
</dbReference>
<dbReference type="Pfam" id="PF11951">
    <property type="entry name" value="Fungal_trans_2"/>
    <property type="match status" value="1"/>
</dbReference>
<evidence type="ECO:0000256" key="3">
    <source>
        <dbReference type="SAM" id="MobiDB-lite"/>
    </source>
</evidence>
<protein>
    <submittedName>
        <fullName evidence="5">Fungal-specific transcription factor domain-containing protein</fullName>
    </submittedName>
</protein>
<dbReference type="GO" id="GO:0045944">
    <property type="term" value="P:positive regulation of transcription by RNA polymerase II"/>
    <property type="evidence" value="ECO:0007669"/>
    <property type="project" value="TreeGrafter"/>
</dbReference>
<evidence type="ECO:0000259" key="4">
    <source>
        <dbReference type="PROSITE" id="PS50048"/>
    </source>
</evidence>
<dbReference type="Proteomes" id="UP000813444">
    <property type="component" value="Unassembled WGS sequence"/>
</dbReference>
<dbReference type="Pfam" id="PF00172">
    <property type="entry name" value="Zn_clus"/>
    <property type="match status" value="1"/>
</dbReference>
<keyword evidence="6" id="KW-1185">Reference proteome</keyword>